<accession>A0A1R4HNZ6</accession>
<comment type="caution">
    <text evidence="3">The sequence shown here is derived from an EMBL/GenBank/DDBJ whole genome shotgun (WGS) entry which is preliminary data.</text>
</comment>
<gene>
    <name evidence="3" type="ORF">CZ787_01090</name>
</gene>
<evidence type="ECO:0000256" key="1">
    <source>
        <dbReference type="SAM" id="Phobius"/>
    </source>
</evidence>
<keyword evidence="1" id="KW-0812">Transmembrane</keyword>
<keyword evidence="1" id="KW-0472">Membrane</keyword>
<evidence type="ECO:0000259" key="2">
    <source>
        <dbReference type="Pfam" id="PF05232"/>
    </source>
</evidence>
<evidence type="ECO:0000313" key="4">
    <source>
        <dbReference type="Proteomes" id="UP000196331"/>
    </source>
</evidence>
<dbReference type="InterPro" id="IPR007896">
    <property type="entry name" value="BTP_bacteria"/>
</dbReference>
<dbReference type="EMBL" id="FUKM01000003">
    <property type="protein sequence ID" value="SJN09246.1"/>
    <property type="molecule type" value="Genomic_DNA"/>
</dbReference>
<name>A0A1R4HNZ6_9GAMM</name>
<dbReference type="AlphaFoldDB" id="A0A1R4HNZ6"/>
<sequence>MGPLGALKMEAALLVFFLVFTFVFTWIFDQLVQTKREA</sequence>
<proteinExistence type="predicted"/>
<keyword evidence="1" id="KW-1133">Transmembrane helix</keyword>
<feature type="transmembrane region" description="Helical" evidence="1">
    <location>
        <begin position="12"/>
        <end position="32"/>
    </location>
</feature>
<organism evidence="3 4">
    <name type="scientific">Halomonas citrativorans</name>
    <dbReference type="NCBI Taxonomy" id="2742612"/>
    <lineage>
        <taxon>Bacteria</taxon>
        <taxon>Pseudomonadati</taxon>
        <taxon>Pseudomonadota</taxon>
        <taxon>Gammaproteobacteria</taxon>
        <taxon>Oceanospirillales</taxon>
        <taxon>Halomonadaceae</taxon>
        <taxon>Halomonas</taxon>
    </lineage>
</organism>
<protein>
    <recommendedName>
        <fullName evidence="2">Chlorhexidine efflux transporter domain-containing protein</fullName>
    </recommendedName>
</protein>
<dbReference type="Pfam" id="PF05232">
    <property type="entry name" value="BTP"/>
    <property type="match status" value="1"/>
</dbReference>
<reference evidence="3 4" key="1">
    <citation type="submission" date="2017-02" db="EMBL/GenBank/DDBJ databases">
        <authorList>
            <person name="Dridi B."/>
        </authorList>
    </citation>
    <scope>NUCLEOTIDE SEQUENCE [LARGE SCALE GENOMIC DNA]</scope>
    <source>
        <strain evidence="3 4">JB380</strain>
    </source>
</reference>
<dbReference type="Proteomes" id="UP000196331">
    <property type="component" value="Unassembled WGS sequence"/>
</dbReference>
<evidence type="ECO:0000313" key="3">
    <source>
        <dbReference type="EMBL" id="SJN09246.1"/>
    </source>
</evidence>
<feature type="domain" description="Chlorhexidine efflux transporter" evidence="2">
    <location>
        <begin position="4"/>
        <end position="33"/>
    </location>
</feature>